<dbReference type="RefSeq" id="WP_108917248.1">
    <property type="nucleotide sequence ID" value="NZ_BGJY01000020.1"/>
</dbReference>
<keyword evidence="1" id="KW-1133">Transmembrane helix</keyword>
<evidence type="ECO:0000313" key="3">
    <source>
        <dbReference type="Proteomes" id="UP000245137"/>
    </source>
</evidence>
<comment type="caution">
    <text evidence="2">The sequence shown here is derived from an EMBL/GenBank/DDBJ whole genome shotgun (WGS) entry which is preliminary data.</text>
</comment>
<keyword evidence="1" id="KW-0812">Transmembrane</keyword>
<accession>A0A2U1SQJ4</accession>
<feature type="transmembrane region" description="Helical" evidence="1">
    <location>
        <begin position="38"/>
        <end position="55"/>
    </location>
</feature>
<keyword evidence="1" id="KW-0472">Membrane</keyword>
<keyword evidence="3" id="KW-1185">Reference proteome</keyword>
<dbReference type="EMBL" id="PUIV01000014">
    <property type="protein sequence ID" value="PWB93879.1"/>
    <property type="molecule type" value="Genomic_DNA"/>
</dbReference>
<dbReference type="AlphaFoldDB" id="A0A2U1SQJ4"/>
<protein>
    <submittedName>
        <fullName evidence="2">Uncharacterized protein</fullName>
    </submittedName>
</protein>
<dbReference type="Proteomes" id="UP000245137">
    <property type="component" value="Unassembled WGS sequence"/>
</dbReference>
<gene>
    <name evidence="2" type="ORF">C5689_10585</name>
</gene>
<reference evidence="2 3" key="1">
    <citation type="journal article" date="2018" name="Appl. Microbiol. Biotechnol.">
        <title>Co-cultivation of the strictly anaerobic methanogen Methanosarcina barkeri with aerobic methanotrophs in an oxygen-limited membrane bioreactor.</title>
        <authorList>
            <person name="In 't Zandt M.H."/>
            <person name="van den Bosch T.J.M."/>
            <person name="Rijkers R."/>
            <person name="van Kessel M.A.H.J."/>
            <person name="Jetten M.S.M."/>
            <person name="Welte C.U."/>
        </authorList>
    </citation>
    <scope>NUCLEOTIDE SEQUENCE [LARGE SCALE GENOMIC DNA]</scope>
    <source>
        <strain evidence="2 3">DSM 17706</strain>
    </source>
</reference>
<feature type="transmembrane region" description="Helical" evidence="1">
    <location>
        <begin position="12"/>
        <end position="32"/>
    </location>
</feature>
<evidence type="ECO:0000256" key="1">
    <source>
        <dbReference type="SAM" id="Phobius"/>
    </source>
</evidence>
<evidence type="ECO:0000313" key="2">
    <source>
        <dbReference type="EMBL" id="PWB93879.1"/>
    </source>
</evidence>
<sequence>MRHGLAPGKLPELCAAIVFLTTTTGIMVSALIMRPASAIAAAMLIGVGLLAYALSRPRTAN</sequence>
<proteinExistence type="predicted"/>
<dbReference type="OrthoDB" id="9762947at2"/>
<organism evidence="2 3">
    <name type="scientific">Methylosinus sporium</name>
    <dbReference type="NCBI Taxonomy" id="428"/>
    <lineage>
        <taxon>Bacteria</taxon>
        <taxon>Pseudomonadati</taxon>
        <taxon>Pseudomonadota</taxon>
        <taxon>Alphaproteobacteria</taxon>
        <taxon>Hyphomicrobiales</taxon>
        <taxon>Methylocystaceae</taxon>
        <taxon>Methylosinus</taxon>
    </lineage>
</organism>
<name>A0A2U1SQJ4_METSR</name>